<reference evidence="1 2" key="1">
    <citation type="submission" date="2019-07" db="EMBL/GenBank/DDBJ databases">
        <title>antibiotic susceptibility of plant-derived lactic acid bacteria.</title>
        <authorList>
            <person name="Sugiyama M."/>
            <person name="Noda M."/>
        </authorList>
    </citation>
    <scope>NUCLEOTIDE SEQUENCE [LARGE SCALE GENOMIC DNA]</scope>
    <source>
        <strain evidence="1 2">15-1A</strain>
    </source>
</reference>
<dbReference type="AlphaFoldDB" id="A0AAI8RAT2"/>
<dbReference type="RefSeq" id="WP_178946678.1">
    <property type="nucleotide sequence ID" value="NZ_AP019810.1"/>
</dbReference>
<sequence>MAERRMFAKTIIDSDAFLDMPLSTQALYFHLSMRADDDGFINNPKKIQRMVGCGDDDLKLLMAKRFILVFESGVIVIKHWKIHNYIRNDRYKPTLYQDEKALLADKDNKAYTFAEELPNRDENLGIPDDNQTVYQMDTQVRLGKDRLGKDSKEIRDVTPPKKSKAKPIRHKYGEYKNVLLSDDQMEKLKTEFPNDYQERIERLSEYCESAGKTYKNYLATIRSWARKEKSEPKKMNSIYNRTGRREALPEWAIDQEAYQKKKALERANRQSKAPF</sequence>
<accession>A0AAI8RAT2</accession>
<evidence type="ECO:0000313" key="1">
    <source>
        <dbReference type="EMBL" id="BBM15551.1"/>
    </source>
</evidence>
<gene>
    <name evidence="1" type="ORF">EM151A_2370</name>
</gene>
<name>A0AAI8RAT2_ENTMU</name>
<evidence type="ECO:0000313" key="2">
    <source>
        <dbReference type="Proteomes" id="UP000509460"/>
    </source>
</evidence>
<protein>
    <submittedName>
        <fullName evidence="1">Phage replication initiation protein</fullName>
    </submittedName>
</protein>
<proteinExistence type="predicted"/>
<dbReference type="Proteomes" id="UP000509460">
    <property type="component" value="Chromosome"/>
</dbReference>
<organism evidence="1 2">
    <name type="scientific">Enterococcus mundtii</name>
    <dbReference type="NCBI Taxonomy" id="53346"/>
    <lineage>
        <taxon>Bacteria</taxon>
        <taxon>Bacillati</taxon>
        <taxon>Bacillota</taxon>
        <taxon>Bacilli</taxon>
        <taxon>Lactobacillales</taxon>
        <taxon>Enterococcaceae</taxon>
        <taxon>Enterococcus</taxon>
    </lineage>
</organism>
<dbReference type="EMBL" id="AP019810">
    <property type="protein sequence ID" value="BBM15551.1"/>
    <property type="molecule type" value="Genomic_DNA"/>
</dbReference>